<evidence type="ECO:0000313" key="3">
    <source>
        <dbReference type="EMBL" id="CKQ85994.1"/>
    </source>
</evidence>
<dbReference type="EMBL" id="CNFT01000033">
    <property type="protein sequence ID" value="CKQ85994.1"/>
    <property type="molecule type" value="Genomic_DNA"/>
</dbReference>
<evidence type="ECO:0000313" key="10">
    <source>
        <dbReference type="Proteomes" id="UP000046680"/>
    </source>
</evidence>
<dbReference type="EMBL" id="CSBK01000687">
    <property type="protein sequence ID" value="COX76215.1"/>
    <property type="molecule type" value="Genomic_DNA"/>
</dbReference>
<organism evidence="5 8">
    <name type="scientific">Mycobacterium tuberculosis</name>
    <dbReference type="NCBI Taxonomy" id="1773"/>
    <lineage>
        <taxon>Bacteria</taxon>
        <taxon>Bacillati</taxon>
        <taxon>Actinomycetota</taxon>
        <taxon>Actinomycetes</taxon>
        <taxon>Mycobacteriales</taxon>
        <taxon>Mycobacteriaceae</taxon>
        <taxon>Mycobacterium</taxon>
        <taxon>Mycobacterium tuberculosis complex</taxon>
    </lineage>
</organism>
<evidence type="ECO:0000313" key="11">
    <source>
        <dbReference type="Proteomes" id="UP000046947"/>
    </source>
</evidence>
<name>A0A0T9D7Q7_MYCTX</name>
<dbReference type="Proteomes" id="UP000038802">
    <property type="component" value="Unassembled WGS sequence"/>
</dbReference>
<reference evidence="5" key="2">
    <citation type="submission" date="2015-03" db="EMBL/GenBank/DDBJ databases">
        <authorList>
            <person name="Murphy D."/>
        </authorList>
    </citation>
    <scope>NUCLEOTIDE SEQUENCE [LARGE SCALE GENOMIC DNA]</scope>
    <source>
        <strain evidence="5">K00500041</strain>
    </source>
</reference>
<dbReference type="EMBL" id="CHKL01000054">
    <property type="protein sequence ID" value="COV84791.1"/>
    <property type="molecule type" value="Genomic_DNA"/>
</dbReference>
<sequence length="52" mass="5599">MPRVRVTELSAVNCTRTVASGLMEILVTLPTSTPAMRTSLPVRRLDTLANSA</sequence>
<evidence type="ECO:0000313" key="13">
    <source>
        <dbReference type="Proteomes" id="UP000049023"/>
    </source>
</evidence>
<dbReference type="Proteomes" id="UP000046680">
    <property type="component" value="Unassembled WGS sequence"/>
</dbReference>
<evidence type="ECO:0000313" key="5">
    <source>
        <dbReference type="EMBL" id="COV01402.1"/>
    </source>
</evidence>
<dbReference type="EMBL" id="CFOH01000268">
    <property type="protein sequence ID" value="CFE51143.1"/>
    <property type="molecule type" value="Genomic_DNA"/>
</dbReference>
<protein>
    <submittedName>
        <fullName evidence="5">Uncharacterized protein</fullName>
    </submittedName>
</protein>
<evidence type="ECO:0000313" key="4">
    <source>
        <dbReference type="EMBL" id="CKS12711.1"/>
    </source>
</evidence>
<dbReference type="EMBL" id="CSAE01000017">
    <property type="protein sequence ID" value="COV01402.1"/>
    <property type="molecule type" value="Genomic_DNA"/>
</dbReference>
<dbReference type="Proteomes" id="UP000050164">
    <property type="component" value="Unassembled WGS sequence"/>
</dbReference>
<proteinExistence type="predicted"/>
<evidence type="ECO:0000313" key="6">
    <source>
        <dbReference type="EMBL" id="COV84791.1"/>
    </source>
</evidence>
<accession>A0A0T9D7Q7</accession>
<dbReference type="Proteomes" id="UP000049023">
    <property type="component" value="Unassembled WGS sequence"/>
</dbReference>
<reference evidence="8 9" key="1">
    <citation type="submission" date="2015-03" db="EMBL/GenBank/DDBJ databases">
        <authorList>
            <consortium name="Pathogen Informatics"/>
        </authorList>
    </citation>
    <scope>NUCLEOTIDE SEQUENCE [LARGE SCALE GENOMIC DNA]</scope>
    <source>
        <strain evidence="3 14">Bir 185</strain>
        <strain evidence="4 13">Bir 187</strain>
        <strain evidence="2 10">C09601061</strain>
        <strain evidence="1 11">H09601792</strain>
        <strain evidence="8">K00500041</strain>
        <strain evidence="9">N09902308</strain>
        <strain evidence="6 12">P00601463</strain>
    </source>
</reference>
<dbReference type="Proteomes" id="UP000048600">
    <property type="component" value="Unassembled WGS sequence"/>
</dbReference>
<evidence type="ECO:0000313" key="14">
    <source>
        <dbReference type="Proteomes" id="UP000050164"/>
    </source>
</evidence>
<evidence type="ECO:0000313" key="2">
    <source>
        <dbReference type="EMBL" id="CFR96694.1"/>
    </source>
</evidence>
<reference evidence="7" key="3">
    <citation type="submission" date="2015-03" db="EMBL/GenBank/DDBJ databases">
        <authorList>
            <consortium name="Pathogen Informatics"/>
            <person name="Murphy D."/>
        </authorList>
    </citation>
    <scope>NUCLEOTIDE SEQUENCE</scope>
    <source>
        <strain evidence="7">N09902308</strain>
    </source>
</reference>
<evidence type="ECO:0000313" key="7">
    <source>
        <dbReference type="EMBL" id="COX76215.1"/>
    </source>
</evidence>
<gene>
    <name evidence="2" type="ORF">ERS007657_03290</name>
    <name evidence="1" type="ORF">ERS007688_01867</name>
    <name evidence="5" type="ORF">ERS007703_00282</name>
    <name evidence="7" type="ORF">ERS007739_01693</name>
    <name evidence="6" type="ORF">ERS007741_00791</name>
    <name evidence="3" type="ORF">ERS027659_00271</name>
    <name evidence="4" type="ORF">ERS027661_02627</name>
</gene>
<dbReference type="EMBL" id="CGCX01001528">
    <property type="protein sequence ID" value="CFR96694.1"/>
    <property type="molecule type" value="Genomic_DNA"/>
</dbReference>
<dbReference type="AlphaFoldDB" id="A0A0T9D7Q7"/>
<evidence type="ECO:0000313" key="12">
    <source>
        <dbReference type="Proteomes" id="UP000048600"/>
    </source>
</evidence>
<evidence type="ECO:0000313" key="8">
    <source>
        <dbReference type="Proteomes" id="UP000038802"/>
    </source>
</evidence>
<dbReference type="EMBL" id="CNFU01000580">
    <property type="protein sequence ID" value="CKS12711.1"/>
    <property type="molecule type" value="Genomic_DNA"/>
</dbReference>
<dbReference type="Proteomes" id="UP000039021">
    <property type="component" value="Unassembled WGS sequence"/>
</dbReference>
<dbReference type="Proteomes" id="UP000046947">
    <property type="component" value="Unassembled WGS sequence"/>
</dbReference>
<evidence type="ECO:0000313" key="9">
    <source>
        <dbReference type="Proteomes" id="UP000039021"/>
    </source>
</evidence>
<evidence type="ECO:0000313" key="1">
    <source>
        <dbReference type="EMBL" id="CFE51143.1"/>
    </source>
</evidence>